<evidence type="ECO:0000259" key="1">
    <source>
        <dbReference type="Pfam" id="PF25545"/>
    </source>
</evidence>
<dbReference type="AlphaFoldDB" id="A0A8A1ME02"/>
<organism evidence="2 3">
    <name type="scientific">Ajellomyces capsulatus</name>
    <name type="common">Darling's disease fungus</name>
    <name type="synonym">Histoplasma capsulatum</name>
    <dbReference type="NCBI Taxonomy" id="5037"/>
    <lineage>
        <taxon>Eukaryota</taxon>
        <taxon>Fungi</taxon>
        <taxon>Dikarya</taxon>
        <taxon>Ascomycota</taxon>
        <taxon>Pezizomycotina</taxon>
        <taxon>Eurotiomycetes</taxon>
        <taxon>Eurotiomycetidae</taxon>
        <taxon>Onygenales</taxon>
        <taxon>Ajellomycetaceae</taxon>
        <taxon>Histoplasma</taxon>
    </lineage>
</organism>
<feature type="domain" description="DUF7924" evidence="1">
    <location>
        <begin position="23"/>
        <end position="80"/>
    </location>
</feature>
<reference evidence="2" key="1">
    <citation type="submission" date="2021-01" db="EMBL/GenBank/DDBJ databases">
        <title>Chromosome-level genome assembly of a human fungal pathogen reveals clustering of transcriptionally co-regulated genes.</title>
        <authorList>
            <person name="Voorhies M."/>
            <person name="Cohen S."/>
            <person name="Shea T.P."/>
            <person name="Petrus S."/>
            <person name="Munoz J.F."/>
            <person name="Poplawski S."/>
            <person name="Goldman W.E."/>
            <person name="Michael T."/>
            <person name="Cuomo C.A."/>
            <person name="Sil A."/>
            <person name="Beyhan S."/>
        </authorList>
    </citation>
    <scope>NUCLEOTIDE SEQUENCE</scope>
    <source>
        <strain evidence="2">WU24</strain>
    </source>
</reference>
<dbReference type="VEuPathDB" id="FungiDB:I7I51_02461"/>
<dbReference type="InterPro" id="IPR057684">
    <property type="entry name" value="DUF7924"/>
</dbReference>
<dbReference type="EMBL" id="CP069112">
    <property type="protein sequence ID" value="QSS62722.1"/>
    <property type="molecule type" value="Genomic_DNA"/>
</dbReference>
<proteinExistence type="predicted"/>
<name>A0A8A1ME02_AJECA</name>
<sequence length="166" mass="18541">MPPQLASNSIFERLCTVLDTATYSMKVSMKAGIALSFYGPRPQPDYSVGFGRSAFTDDQLEKLKPFVGEVTDTFTSYFMAIRGRTRHQNMFIGLHKNLLDFRQGGMAISHVNPHCVLTKLSQNNQARFPQIQYFTGGPCDSCLGLYLHIADWACQGGGSGRRKFVF</sequence>
<gene>
    <name evidence="2" type="ORF">I7I51_02461</name>
</gene>
<evidence type="ECO:0000313" key="3">
    <source>
        <dbReference type="Proteomes" id="UP000663671"/>
    </source>
</evidence>
<accession>A0A8A1ME02</accession>
<dbReference type="Pfam" id="PF25545">
    <property type="entry name" value="DUF7924"/>
    <property type="match status" value="1"/>
</dbReference>
<protein>
    <recommendedName>
        <fullName evidence="1">DUF7924 domain-containing protein</fullName>
    </recommendedName>
</protein>
<dbReference type="Proteomes" id="UP000663671">
    <property type="component" value="Chromosome 7"/>
</dbReference>
<evidence type="ECO:0000313" key="2">
    <source>
        <dbReference type="EMBL" id="QSS62722.1"/>
    </source>
</evidence>
<dbReference type="OrthoDB" id="10430642at2759"/>